<feature type="transmembrane region" description="Helical" evidence="1">
    <location>
        <begin position="27"/>
        <end position="47"/>
    </location>
</feature>
<feature type="transmembrane region" description="Helical" evidence="1">
    <location>
        <begin position="99"/>
        <end position="118"/>
    </location>
</feature>
<reference evidence="2 3" key="1">
    <citation type="submission" date="2006-07" db="EMBL/GenBank/DDBJ databases">
        <title>Annotation of the draft genome assembly of Chlorobium ferroxidans DSM 13031.</title>
        <authorList>
            <consortium name="US DOE Joint Genome Institute (JGI-ORNL)"/>
            <person name="Larimer F."/>
            <person name="Land M."/>
            <person name="Hauser L."/>
        </authorList>
    </citation>
    <scope>NUCLEOTIDE SEQUENCE [LARGE SCALE GENOMIC DNA]</scope>
    <source>
        <strain evidence="2 3">DSM 13031</strain>
    </source>
</reference>
<feature type="transmembrane region" description="Helical" evidence="1">
    <location>
        <begin position="227"/>
        <end position="250"/>
    </location>
</feature>
<feature type="transmembrane region" description="Helical" evidence="1">
    <location>
        <begin position="319"/>
        <end position="343"/>
    </location>
</feature>
<dbReference type="Proteomes" id="UP000004162">
    <property type="component" value="Unassembled WGS sequence"/>
</dbReference>
<accession>Q0YSE2</accession>
<feature type="transmembrane region" description="Helical" evidence="1">
    <location>
        <begin position="271"/>
        <end position="299"/>
    </location>
</feature>
<dbReference type="EMBL" id="AASE01000006">
    <property type="protein sequence ID" value="EAT59287.1"/>
    <property type="molecule type" value="Genomic_DNA"/>
</dbReference>
<comment type="caution">
    <text evidence="2">The sequence shown here is derived from an EMBL/GenBank/DDBJ whole genome shotgun (WGS) entry which is preliminary data.</text>
</comment>
<proteinExistence type="predicted"/>
<feature type="transmembrane region" description="Helical" evidence="1">
    <location>
        <begin position="364"/>
        <end position="391"/>
    </location>
</feature>
<sequence>MCVNDINKNVCILENRVIQNPDNGKRVIMSSVLLLCSVILFLLSLLFDCVYLEGEKPLTPGWSLLMTGWLGIIYGYISWLANPIVFVGWIVLLKKDFELGLLFSICALLVMLSVLFYKSIITSEYPAYSRIIGYGVGYWLWVSSAGILAAASVCGLKKTIDESALNIDDKSCIRVVDGYHFDLFELLKKGYKIFSKNIYEYLVFSLIVFIVIASTVYLYYLNKSNELILILLVIVYMFVLSPLFAGYFVSAFSDISGKRFQWINFFKGFDFLIPLLLVNLLVMFVVFMFCVLFFMPVYFVGVFILDGLIGIKGGSVNTIIVLVFSFLCSLVIMTYLFSFPLMLNCRVCFWDALVISGRVYFKYYFPLIGFIILLVVINLIGLIFFGVGLLVTMPVTLNAFAVVYQSLIAVNKVPEESGEFGANL</sequence>
<evidence type="ECO:0000256" key="1">
    <source>
        <dbReference type="SAM" id="Phobius"/>
    </source>
</evidence>
<organism evidence="2 3">
    <name type="scientific">Chlorobium ferrooxidans DSM 13031</name>
    <dbReference type="NCBI Taxonomy" id="377431"/>
    <lineage>
        <taxon>Bacteria</taxon>
        <taxon>Pseudomonadati</taxon>
        <taxon>Chlorobiota</taxon>
        <taxon>Chlorobiia</taxon>
        <taxon>Chlorobiales</taxon>
        <taxon>Chlorobiaceae</taxon>
        <taxon>Chlorobium/Pelodictyon group</taxon>
        <taxon>Chlorobium</taxon>
    </lineage>
</organism>
<feature type="transmembrane region" description="Helical" evidence="1">
    <location>
        <begin position="138"/>
        <end position="156"/>
    </location>
</feature>
<reference evidence="2 3" key="2">
    <citation type="submission" date="2006-07" db="EMBL/GenBank/DDBJ databases">
        <title>Sequencing of the draft genome and assembly of Chlorobium ferroxidans DSM 13031.</title>
        <authorList>
            <consortium name="US DOE Joint Genome Institute (JGI-PGF)"/>
            <person name="Copeland A."/>
            <person name="Lucas S."/>
            <person name="Lapidus A."/>
            <person name="Barry K."/>
            <person name="Glavina del Rio T."/>
            <person name="Dalin E."/>
            <person name="Tice H."/>
            <person name="Bruce D."/>
            <person name="Pitluck S."/>
            <person name="Richardson P."/>
        </authorList>
    </citation>
    <scope>NUCLEOTIDE SEQUENCE [LARGE SCALE GENOMIC DNA]</scope>
    <source>
        <strain evidence="2 3">DSM 13031</strain>
    </source>
</reference>
<dbReference type="AlphaFoldDB" id="Q0YSE2"/>
<keyword evidence="3" id="KW-1185">Reference proteome</keyword>
<feature type="transmembrane region" description="Helical" evidence="1">
    <location>
        <begin position="67"/>
        <end position="92"/>
    </location>
</feature>
<evidence type="ECO:0000313" key="2">
    <source>
        <dbReference type="EMBL" id="EAT59287.1"/>
    </source>
</evidence>
<keyword evidence="1" id="KW-0812">Transmembrane</keyword>
<gene>
    <name evidence="2" type="ORF">CferDRAFT_1294</name>
</gene>
<evidence type="ECO:0000313" key="3">
    <source>
        <dbReference type="Proteomes" id="UP000004162"/>
    </source>
</evidence>
<name>Q0YSE2_9CHLB</name>
<feature type="transmembrane region" description="Helical" evidence="1">
    <location>
        <begin position="198"/>
        <end position="221"/>
    </location>
</feature>
<evidence type="ECO:0008006" key="4">
    <source>
        <dbReference type="Google" id="ProtNLM"/>
    </source>
</evidence>
<keyword evidence="1" id="KW-1133">Transmembrane helix</keyword>
<keyword evidence="1" id="KW-0472">Membrane</keyword>
<protein>
    <recommendedName>
        <fullName evidence="4">Transmembrane protein</fullName>
    </recommendedName>
</protein>